<evidence type="ECO:0000313" key="2">
    <source>
        <dbReference type="EMBL" id="CAA9994343.1"/>
    </source>
</evidence>
<feature type="region of interest" description="Disordered" evidence="1">
    <location>
        <begin position="180"/>
        <end position="230"/>
    </location>
</feature>
<accession>A0A6H5FYN8</accession>
<gene>
    <name evidence="2" type="ORF">NTEN_LOCUS1159</name>
</gene>
<feature type="compositionally biased region" description="Basic and acidic residues" evidence="1">
    <location>
        <begin position="188"/>
        <end position="201"/>
    </location>
</feature>
<dbReference type="OrthoDB" id="6425771at2759"/>
<dbReference type="Proteomes" id="UP000479000">
    <property type="component" value="Unassembled WGS sequence"/>
</dbReference>
<proteinExistence type="predicted"/>
<dbReference type="EMBL" id="CADCXU010001956">
    <property type="protein sequence ID" value="CAA9994343.1"/>
    <property type="molecule type" value="Genomic_DNA"/>
</dbReference>
<keyword evidence="3" id="KW-1185">Reference proteome</keyword>
<dbReference type="AlphaFoldDB" id="A0A6H5FYN8"/>
<protein>
    <submittedName>
        <fullName evidence="2">Uncharacterized protein</fullName>
    </submittedName>
</protein>
<feature type="compositionally biased region" description="Low complexity" evidence="1">
    <location>
        <begin position="207"/>
        <end position="217"/>
    </location>
</feature>
<reference evidence="2 3" key="1">
    <citation type="submission" date="2020-02" db="EMBL/GenBank/DDBJ databases">
        <authorList>
            <person name="Ferguson B K."/>
        </authorList>
    </citation>
    <scope>NUCLEOTIDE SEQUENCE [LARGE SCALE GENOMIC DNA]</scope>
</reference>
<evidence type="ECO:0000313" key="3">
    <source>
        <dbReference type="Proteomes" id="UP000479000"/>
    </source>
</evidence>
<sequence length="333" mass="39835">MSSTRIQFTLRRQLMISVAMVQTEISLIKIEQNGTHKNFQTELRGLLCCLLRIFLCVCPTRCLKRKFKRRKKRHISADLNRHFDKNEYYKHLPFNARTAEDFMLMEHTSKKTKKRVSILPTGPSTSDRKEIPKILLPKEKPLVKEEKILPLLHHETKFLFLNSKLVPVFRRWAQRRQDGSHSAQRILCRREPDRAEADPRPQRRRSAQPQQRRFLQPRPEPGPFRKRLRMRQRWRRLRQRRHLPFVRTSRSAQIDADVRRFPGRDRLRIQGSPGLQDRRRRFRSGGHVFEPPGGAEFPVTIPAQRLRGRQRARPITFHTEQPRIQTIIRQNCR</sequence>
<organism evidence="2 3">
    <name type="scientific">Nesidiocoris tenuis</name>
    <dbReference type="NCBI Taxonomy" id="355587"/>
    <lineage>
        <taxon>Eukaryota</taxon>
        <taxon>Metazoa</taxon>
        <taxon>Ecdysozoa</taxon>
        <taxon>Arthropoda</taxon>
        <taxon>Hexapoda</taxon>
        <taxon>Insecta</taxon>
        <taxon>Pterygota</taxon>
        <taxon>Neoptera</taxon>
        <taxon>Paraneoptera</taxon>
        <taxon>Hemiptera</taxon>
        <taxon>Heteroptera</taxon>
        <taxon>Panheteroptera</taxon>
        <taxon>Cimicomorpha</taxon>
        <taxon>Miridae</taxon>
        <taxon>Dicyphina</taxon>
        <taxon>Nesidiocoris</taxon>
    </lineage>
</organism>
<evidence type="ECO:0000256" key="1">
    <source>
        <dbReference type="SAM" id="MobiDB-lite"/>
    </source>
</evidence>
<name>A0A6H5FYN8_9HEMI</name>